<evidence type="ECO:0000256" key="1">
    <source>
        <dbReference type="SAM" id="SignalP"/>
    </source>
</evidence>
<gene>
    <name evidence="2" type="ORF">H8S40_12405</name>
</gene>
<evidence type="ECO:0000313" key="2">
    <source>
        <dbReference type="EMBL" id="MBC5684330.1"/>
    </source>
</evidence>
<evidence type="ECO:0008006" key="4">
    <source>
        <dbReference type="Google" id="ProtNLM"/>
    </source>
</evidence>
<sequence>MKKFIALSLAAIMVVSVCACGSEKTKSAGKEIFSCYDLEVQNFAESFDASEIVTMIYQKNHEVSEKFILEDKKQINKLFQALCKVEVLEKTEERASDYDDIFIFTLRTAQAFTFAFNQHHLVIGNDAYYVQGDEELWKIAKEISSSENAQGEVKGQMEDYQKKEESQQEKIKVIPTAAEQVVLEDHQTSEFSMKLPTGWVVNSGGDGMAFSLCAYDPQNPVNQVFVLLKAMPLMHDPNSRSYYEQSQQMYGGNYYIMADAPALENPSTENFYQIFSSYASFAEKDEPSYYGYTFPRFHDFTVMEAFESNSDMKSIAINPALLRASFTDESGRRGEGMFTADVVDFSGNLQDASWMFGFDTGYYMAYNIMAVTAEENSFIDWESILCQCLASIDFTDAFVSNAIAQSNETVANSRQLSQTLSDTSDMIMSSWETRNTSDDIIRQKQSDATLGFERIYDTEKDKIYKATNGWSDKYADDRFKLVTDDSMYTRPIDGYIDY</sequence>
<dbReference type="EMBL" id="JACOPE010000001">
    <property type="protein sequence ID" value="MBC5684330.1"/>
    <property type="molecule type" value="Genomic_DNA"/>
</dbReference>
<evidence type="ECO:0000313" key="3">
    <source>
        <dbReference type="Proteomes" id="UP000631576"/>
    </source>
</evidence>
<reference evidence="2 3" key="1">
    <citation type="submission" date="2020-08" db="EMBL/GenBank/DDBJ databases">
        <title>Genome public.</title>
        <authorList>
            <person name="Liu C."/>
            <person name="Sun Q."/>
        </authorList>
    </citation>
    <scope>NUCLEOTIDE SEQUENCE [LARGE SCALE GENOMIC DNA]</scope>
    <source>
        <strain evidence="2 3">NSJ-13</strain>
    </source>
</reference>
<name>A0ABR7GA68_9FIRM</name>
<keyword evidence="3" id="KW-1185">Reference proteome</keyword>
<dbReference type="Proteomes" id="UP000631576">
    <property type="component" value="Unassembled WGS sequence"/>
</dbReference>
<dbReference type="PROSITE" id="PS51257">
    <property type="entry name" value="PROKAR_LIPOPROTEIN"/>
    <property type="match status" value="1"/>
</dbReference>
<feature type="signal peptide" evidence="1">
    <location>
        <begin position="1"/>
        <end position="19"/>
    </location>
</feature>
<keyword evidence="1" id="KW-0732">Signal</keyword>
<proteinExistence type="predicted"/>
<feature type="chain" id="PRO_5047366114" description="DUF4825 domain-containing protein" evidence="1">
    <location>
        <begin position="20"/>
        <end position="498"/>
    </location>
</feature>
<organism evidence="2 3">
    <name type="scientific">Ruminococcus hominis</name>
    <dbReference type="NCBI Taxonomy" id="2763065"/>
    <lineage>
        <taxon>Bacteria</taxon>
        <taxon>Bacillati</taxon>
        <taxon>Bacillota</taxon>
        <taxon>Clostridia</taxon>
        <taxon>Eubacteriales</taxon>
        <taxon>Oscillospiraceae</taxon>
        <taxon>Ruminococcus</taxon>
    </lineage>
</organism>
<accession>A0ABR7GA68</accession>
<dbReference type="RefSeq" id="WP_186865319.1">
    <property type="nucleotide sequence ID" value="NZ_JACOPE010000001.1"/>
</dbReference>
<comment type="caution">
    <text evidence="2">The sequence shown here is derived from an EMBL/GenBank/DDBJ whole genome shotgun (WGS) entry which is preliminary data.</text>
</comment>
<protein>
    <recommendedName>
        <fullName evidence="4">DUF4825 domain-containing protein</fullName>
    </recommendedName>
</protein>